<dbReference type="Proteomes" id="UP001212170">
    <property type="component" value="Unassembled WGS sequence"/>
</dbReference>
<proteinExistence type="predicted"/>
<evidence type="ECO:0000256" key="1">
    <source>
        <dbReference type="SAM" id="Phobius"/>
    </source>
</evidence>
<dbReference type="RefSeq" id="WP_271335064.1">
    <property type="nucleotide sequence ID" value="NZ_JAMZNK010000007.1"/>
</dbReference>
<evidence type="ECO:0000313" key="3">
    <source>
        <dbReference type="Proteomes" id="UP001212170"/>
    </source>
</evidence>
<keyword evidence="3" id="KW-1185">Reference proteome</keyword>
<dbReference type="EMBL" id="JAMZNK010000007">
    <property type="protein sequence ID" value="MDA6069250.1"/>
    <property type="molecule type" value="Genomic_DNA"/>
</dbReference>
<feature type="transmembrane region" description="Helical" evidence="1">
    <location>
        <begin position="12"/>
        <end position="33"/>
    </location>
</feature>
<reference evidence="2 3" key="1">
    <citation type="journal article" date="2023" name="Chemosphere">
        <title>Whole genome analysis of Flavobacterium aziz-sancarii sp. nov., isolated from Ardley Island (Antarctica), revealed a rich resistome and bioremediation potential.</title>
        <authorList>
            <person name="Otur C."/>
            <person name="Okay S."/>
            <person name="Kurt-Kizildogan A."/>
        </authorList>
    </citation>
    <scope>NUCLEOTIDE SEQUENCE [LARGE SCALE GENOMIC DNA]</scope>
    <source>
        <strain evidence="2 3">AC</strain>
    </source>
</reference>
<comment type="caution">
    <text evidence="2">The sequence shown here is derived from an EMBL/GenBank/DDBJ whole genome shotgun (WGS) entry which is preliminary data.</text>
</comment>
<feature type="transmembrane region" description="Helical" evidence="1">
    <location>
        <begin position="45"/>
        <end position="65"/>
    </location>
</feature>
<organism evidence="2 3">
    <name type="scientific">Flavobacterium azizsancarii</name>
    <dbReference type="NCBI Taxonomy" id="2961580"/>
    <lineage>
        <taxon>Bacteria</taxon>
        <taxon>Pseudomonadati</taxon>
        <taxon>Bacteroidota</taxon>
        <taxon>Flavobacteriia</taxon>
        <taxon>Flavobacteriales</taxon>
        <taxon>Flavobacteriaceae</taxon>
        <taxon>Flavobacterium</taxon>
    </lineage>
</organism>
<sequence>MEKEPNNKSNNKWLALMNIPIQMGIIIFLFSYLGVWLDKKYSNGGSLWTIILSLFSVFLALYNVIRQVKNLNK</sequence>
<protein>
    <submittedName>
        <fullName evidence="2">AtpZ/AtpI family protein</fullName>
    </submittedName>
</protein>
<name>A0ABT4WAV1_9FLAO</name>
<dbReference type="InterPro" id="IPR032820">
    <property type="entry name" value="ATPase_put"/>
</dbReference>
<keyword evidence="1" id="KW-0472">Membrane</keyword>
<keyword evidence="1" id="KW-0812">Transmembrane</keyword>
<dbReference type="Pfam" id="PF09527">
    <property type="entry name" value="ATPase_gene1"/>
    <property type="match status" value="1"/>
</dbReference>
<accession>A0ABT4WAV1</accession>
<keyword evidence="1" id="KW-1133">Transmembrane helix</keyword>
<gene>
    <name evidence="2" type="ORF">NJT12_06425</name>
</gene>
<evidence type="ECO:0000313" key="2">
    <source>
        <dbReference type="EMBL" id="MDA6069250.1"/>
    </source>
</evidence>